<dbReference type="GO" id="GO:0004252">
    <property type="term" value="F:serine-type endopeptidase activity"/>
    <property type="evidence" value="ECO:0007669"/>
    <property type="project" value="InterPro"/>
</dbReference>
<dbReference type="EMBL" id="VCEJ01000002">
    <property type="protein sequence ID" value="TLV03012.1"/>
    <property type="molecule type" value="Genomic_DNA"/>
</dbReference>
<evidence type="ECO:0000259" key="7">
    <source>
        <dbReference type="Pfam" id="PF00326"/>
    </source>
</evidence>
<proteinExistence type="inferred from homology"/>
<dbReference type="SUPFAM" id="SSF53474">
    <property type="entry name" value="alpha/beta-Hydrolases"/>
    <property type="match status" value="1"/>
</dbReference>
<organism evidence="9 10">
    <name type="scientific">Dyadobacter luticola</name>
    <dbReference type="NCBI Taxonomy" id="1979387"/>
    <lineage>
        <taxon>Bacteria</taxon>
        <taxon>Pseudomonadati</taxon>
        <taxon>Bacteroidota</taxon>
        <taxon>Cytophagia</taxon>
        <taxon>Cytophagales</taxon>
        <taxon>Spirosomataceae</taxon>
        <taxon>Dyadobacter</taxon>
    </lineage>
</organism>
<evidence type="ECO:0000256" key="2">
    <source>
        <dbReference type="ARBA" id="ARBA00022670"/>
    </source>
</evidence>
<protein>
    <recommendedName>
        <fullName evidence="6">Proline-specific endopeptidase</fullName>
    </recommendedName>
</protein>
<comment type="function">
    <text evidence="5">Cleaves peptide bonds on the C-terminal side of prolyl residues within peptides that are up to approximately 30 amino acids long. Has an absolute requirement for an X-Pro bond in the trans configuration immediately preceding the Pro-Y scissible bond.</text>
</comment>
<dbReference type="PANTHER" id="PTHR11757">
    <property type="entry name" value="PROTEASE FAMILY S9A OLIGOPEPTIDASE"/>
    <property type="match status" value="1"/>
</dbReference>
<sequence length="714" mass="81995">MRIILPFLAVLIFSCNQNKEVKEAYQWPDVKPPVAEKKDHETGMHGDKRNDEYYWMADFFSKGPDSTKVVDYLIAENAYTDTMMAGTKKFQEDLFAEMKGRIKEKDESVPVYNDGYWYYTRSEEGKQYFKYCRKKGTLDAPEEILLDVDKMAEGHSYYSASGFSISPDNKLLAFGVDTVSRREYIAQIKNLETGEMMPDQIHNTEPGYPWGNDNKTFFYTSKNPKTLLSEKIKRHTLGTDARKDVVVYAEKDKSNYIGVGKTKSEKYIMIGSRATMSSEYRILDADKPDGEFKVFQPRIKNVLYEIDHQDDKFLVLTNKDALNFRLMETPVEQTGVENWKDVIPTRNDVLLEDIDVFKNFLVVQERKNGLVQLRIRNIRTNAEHYVDFGEPAYDVYASGNPEYDTKNLRYTYTSLTTPSSVYDYDMETKKKDLKKRQEVVGGYNPDEYVTERLYATARDGVKVPISLVYKKGMPKSADTPMLLYAYGSYGYSTDASFSSGRLSLLNRGFIFAIAHIRGGQEMGRKWYEDGKMFKKKNTFNDFIDCAEFLIKENYTSSKHLFAEGGSAGGLLMGAITNLRPDLWRGIIADVPFVDVVTTMLDESIPLTTNEFDEWGNPTNKASYDYMKSYSPYDNVEKKAYPNMLVTTGLHDSQVQYFEPAKWVARLRTHKTDKNVLLLHTNMDAGHGGSSGRFDYLKEVALRYAFMFALEGKTK</sequence>
<evidence type="ECO:0000256" key="3">
    <source>
        <dbReference type="ARBA" id="ARBA00022801"/>
    </source>
</evidence>
<dbReference type="FunFam" id="3.40.50.1820:FF:000005">
    <property type="entry name" value="Prolyl endopeptidase"/>
    <property type="match status" value="1"/>
</dbReference>
<evidence type="ECO:0000313" key="10">
    <source>
        <dbReference type="Proteomes" id="UP000306402"/>
    </source>
</evidence>
<dbReference type="PANTHER" id="PTHR11757:SF19">
    <property type="entry name" value="PROLYL ENDOPEPTIDASE-LIKE"/>
    <property type="match status" value="1"/>
</dbReference>
<dbReference type="Pfam" id="PF00326">
    <property type="entry name" value="Peptidase_S9"/>
    <property type="match status" value="1"/>
</dbReference>
<reference evidence="9 10" key="1">
    <citation type="submission" date="2019-05" db="EMBL/GenBank/DDBJ databases">
        <authorList>
            <person name="Qu J.-H."/>
        </authorList>
    </citation>
    <scope>NUCLEOTIDE SEQUENCE [LARGE SCALE GENOMIC DNA]</scope>
    <source>
        <strain evidence="9 10">T17</strain>
    </source>
</reference>
<comment type="caution">
    <text evidence="9">The sequence shown here is derived from an EMBL/GenBank/DDBJ whole genome shotgun (WGS) entry which is preliminary data.</text>
</comment>
<dbReference type="InterPro" id="IPR002470">
    <property type="entry name" value="Peptidase_S9A"/>
</dbReference>
<evidence type="ECO:0000256" key="6">
    <source>
        <dbReference type="ARBA" id="ARBA00081187"/>
    </source>
</evidence>
<dbReference type="AlphaFoldDB" id="A0A5R9L357"/>
<dbReference type="InterPro" id="IPR051543">
    <property type="entry name" value="Serine_Peptidase_S9A"/>
</dbReference>
<dbReference type="Gene3D" id="2.130.10.120">
    <property type="entry name" value="Prolyl oligopeptidase, N-terminal domain"/>
    <property type="match status" value="1"/>
</dbReference>
<dbReference type="InterPro" id="IPR023302">
    <property type="entry name" value="Pept_S9A_N"/>
</dbReference>
<gene>
    <name evidence="9" type="ORF">FEN17_05210</name>
</gene>
<dbReference type="InterPro" id="IPR001375">
    <property type="entry name" value="Peptidase_S9_cat"/>
</dbReference>
<keyword evidence="10" id="KW-1185">Reference proteome</keyword>
<dbReference type="PROSITE" id="PS51257">
    <property type="entry name" value="PROKAR_LIPOPROTEIN"/>
    <property type="match status" value="1"/>
</dbReference>
<name>A0A5R9L357_9BACT</name>
<dbReference type="RefSeq" id="WP_138364219.1">
    <property type="nucleotide sequence ID" value="NZ_VCEJ01000002.1"/>
</dbReference>
<evidence type="ECO:0000256" key="4">
    <source>
        <dbReference type="ARBA" id="ARBA00022825"/>
    </source>
</evidence>
<feature type="domain" description="Peptidase S9 prolyl oligopeptidase catalytic" evidence="7">
    <location>
        <begin position="496"/>
        <end position="707"/>
    </location>
</feature>
<dbReference type="PRINTS" id="PR00862">
    <property type="entry name" value="PROLIGOPTASE"/>
</dbReference>
<keyword evidence="2" id="KW-0645">Protease</keyword>
<evidence type="ECO:0000313" key="9">
    <source>
        <dbReference type="EMBL" id="TLV03012.1"/>
    </source>
</evidence>
<comment type="similarity">
    <text evidence="1">Belongs to the peptidase S9A family.</text>
</comment>
<dbReference type="Gene3D" id="3.40.50.1820">
    <property type="entry name" value="alpha/beta hydrolase"/>
    <property type="match status" value="1"/>
</dbReference>
<dbReference type="GO" id="GO:0006508">
    <property type="term" value="P:proteolysis"/>
    <property type="evidence" value="ECO:0007669"/>
    <property type="project" value="UniProtKB-KW"/>
</dbReference>
<evidence type="ECO:0000256" key="5">
    <source>
        <dbReference type="ARBA" id="ARBA00060121"/>
    </source>
</evidence>
<feature type="domain" description="Peptidase S9A N-terminal" evidence="8">
    <location>
        <begin position="33"/>
        <end position="436"/>
    </location>
</feature>
<keyword evidence="4" id="KW-0720">Serine protease</keyword>
<dbReference type="SUPFAM" id="SSF50993">
    <property type="entry name" value="Peptidase/esterase 'gauge' domain"/>
    <property type="match status" value="1"/>
</dbReference>
<dbReference type="Proteomes" id="UP000306402">
    <property type="component" value="Unassembled WGS sequence"/>
</dbReference>
<evidence type="ECO:0000259" key="8">
    <source>
        <dbReference type="Pfam" id="PF02897"/>
    </source>
</evidence>
<keyword evidence="3" id="KW-0378">Hydrolase</keyword>
<accession>A0A5R9L357</accession>
<evidence type="ECO:0000256" key="1">
    <source>
        <dbReference type="ARBA" id="ARBA00005228"/>
    </source>
</evidence>
<dbReference type="InterPro" id="IPR029058">
    <property type="entry name" value="AB_hydrolase_fold"/>
</dbReference>
<dbReference type="OrthoDB" id="9801421at2"/>
<dbReference type="Pfam" id="PF02897">
    <property type="entry name" value="Peptidase_S9_N"/>
    <property type="match status" value="1"/>
</dbReference>